<protein>
    <submittedName>
        <fullName evidence="1">Uncharacterized protein</fullName>
    </submittedName>
</protein>
<keyword evidence="2" id="KW-1185">Reference proteome</keyword>
<comment type="caution">
    <text evidence="1">The sequence shown here is derived from an EMBL/GenBank/DDBJ whole genome shotgun (WGS) entry which is preliminary data.</text>
</comment>
<evidence type="ECO:0000313" key="1">
    <source>
        <dbReference type="EMBL" id="GAA0524959.1"/>
    </source>
</evidence>
<organism evidence="1 2">
    <name type="scientific">Streptomyces mordarskii</name>
    <dbReference type="NCBI Taxonomy" id="1226758"/>
    <lineage>
        <taxon>Bacteria</taxon>
        <taxon>Bacillati</taxon>
        <taxon>Actinomycetota</taxon>
        <taxon>Actinomycetes</taxon>
        <taxon>Kitasatosporales</taxon>
        <taxon>Streptomycetaceae</taxon>
        <taxon>Streptomyces</taxon>
    </lineage>
</organism>
<gene>
    <name evidence="1" type="ORF">GCM10010390_29250</name>
</gene>
<name>A0ABP3MSS9_9ACTN</name>
<accession>A0ABP3MSS9</accession>
<evidence type="ECO:0000313" key="2">
    <source>
        <dbReference type="Proteomes" id="UP001501576"/>
    </source>
</evidence>
<sequence>MDRAIDGVRWYVDEIDRMAEGRAPLPGPVSDIAGWALGEGDMAPATVLVEGGAYGLVGGGGVEP</sequence>
<proteinExistence type="predicted"/>
<dbReference type="EMBL" id="BAAABZ010000016">
    <property type="protein sequence ID" value="GAA0524959.1"/>
    <property type="molecule type" value="Genomic_DNA"/>
</dbReference>
<reference evidence="2" key="1">
    <citation type="journal article" date="2019" name="Int. J. Syst. Evol. Microbiol.">
        <title>The Global Catalogue of Microorganisms (GCM) 10K type strain sequencing project: providing services to taxonomists for standard genome sequencing and annotation.</title>
        <authorList>
            <consortium name="The Broad Institute Genomics Platform"/>
            <consortium name="The Broad Institute Genome Sequencing Center for Infectious Disease"/>
            <person name="Wu L."/>
            <person name="Ma J."/>
        </authorList>
    </citation>
    <scope>NUCLEOTIDE SEQUENCE [LARGE SCALE GENOMIC DNA]</scope>
    <source>
        <strain evidence="2">JCM 5052</strain>
    </source>
</reference>
<dbReference type="Proteomes" id="UP001501576">
    <property type="component" value="Unassembled WGS sequence"/>
</dbReference>